<dbReference type="Proteomes" id="UP000177907">
    <property type="component" value="Unassembled WGS sequence"/>
</dbReference>
<evidence type="ECO:0000313" key="2">
    <source>
        <dbReference type="EMBL" id="OGH88012.1"/>
    </source>
</evidence>
<reference evidence="2 3" key="1">
    <citation type="journal article" date="2016" name="Nat. Commun.">
        <title>Thousands of microbial genomes shed light on interconnected biogeochemical processes in an aquifer system.</title>
        <authorList>
            <person name="Anantharaman K."/>
            <person name="Brown C.T."/>
            <person name="Hug L.A."/>
            <person name="Sharon I."/>
            <person name="Castelle C.J."/>
            <person name="Probst A.J."/>
            <person name="Thomas B.C."/>
            <person name="Singh A."/>
            <person name="Wilkins M.J."/>
            <person name="Karaoz U."/>
            <person name="Brodie E.L."/>
            <person name="Williams K.H."/>
            <person name="Hubbard S.S."/>
            <person name="Banfield J.F."/>
        </authorList>
    </citation>
    <scope>NUCLEOTIDE SEQUENCE [LARGE SCALE GENOMIC DNA]</scope>
</reference>
<organism evidence="2 3">
    <name type="scientific">Candidatus Magasanikbacteria bacterium RIFOXYC2_FULL_42_28</name>
    <dbReference type="NCBI Taxonomy" id="1798704"/>
    <lineage>
        <taxon>Bacteria</taxon>
        <taxon>Candidatus Magasanikiibacteriota</taxon>
    </lineage>
</organism>
<feature type="transmembrane region" description="Helical" evidence="1">
    <location>
        <begin position="98"/>
        <end position="120"/>
    </location>
</feature>
<dbReference type="STRING" id="1798704.A3J93_02470"/>
<accession>A0A1F6NVN9</accession>
<keyword evidence="1" id="KW-1133">Transmembrane helix</keyword>
<protein>
    <submittedName>
        <fullName evidence="2">Uncharacterized protein</fullName>
    </submittedName>
</protein>
<name>A0A1F6NVN9_9BACT</name>
<evidence type="ECO:0000313" key="3">
    <source>
        <dbReference type="Proteomes" id="UP000177907"/>
    </source>
</evidence>
<dbReference type="AlphaFoldDB" id="A0A1F6NVN9"/>
<evidence type="ECO:0000256" key="1">
    <source>
        <dbReference type="SAM" id="Phobius"/>
    </source>
</evidence>
<dbReference type="Pfam" id="PF18895">
    <property type="entry name" value="T4SS_pilin"/>
    <property type="match status" value="1"/>
</dbReference>
<dbReference type="InterPro" id="IPR043993">
    <property type="entry name" value="T4SS_pilin"/>
</dbReference>
<keyword evidence="1" id="KW-0812">Transmembrane</keyword>
<keyword evidence="1" id="KW-0472">Membrane</keyword>
<feature type="transmembrane region" description="Helical" evidence="1">
    <location>
        <begin position="55"/>
        <end position="77"/>
    </location>
</feature>
<sequence>MSFKKISLTILAGVLLLAPTFVLAEAYTGGYGLGTAAKEAKLPQEVADATNVIDLIGAIVGIALSLIGALFFVLTLYAGGVWMTALGNSERVTKAKELLETSSIGLVIVLAAYAIARFVFNALNLK</sequence>
<gene>
    <name evidence="2" type="ORF">A3J93_02470</name>
</gene>
<dbReference type="EMBL" id="MFQZ01000008">
    <property type="protein sequence ID" value="OGH88012.1"/>
    <property type="molecule type" value="Genomic_DNA"/>
</dbReference>
<proteinExistence type="predicted"/>
<comment type="caution">
    <text evidence="2">The sequence shown here is derived from an EMBL/GenBank/DDBJ whole genome shotgun (WGS) entry which is preliminary data.</text>
</comment>